<name>A0ABN7XAM7_GIGMA</name>
<feature type="non-terminal residue" evidence="1">
    <location>
        <position position="1"/>
    </location>
</feature>
<feature type="non-terminal residue" evidence="1">
    <location>
        <position position="70"/>
    </location>
</feature>
<keyword evidence="2" id="KW-1185">Reference proteome</keyword>
<proteinExistence type="predicted"/>
<dbReference type="Proteomes" id="UP000789901">
    <property type="component" value="Unassembled WGS sequence"/>
</dbReference>
<comment type="caution">
    <text evidence="1">The sequence shown here is derived from an EMBL/GenBank/DDBJ whole genome shotgun (WGS) entry which is preliminary data.</text>
</comment>
<protein>
    <submittedName>
        <fullName evidence="1">23964_t:CDS:1</fullName>
    </submittedName>
</protein>
<sequence length="70" mass="8203">KNPLFLPVEEFDQPSNLTHSKKCRIEDSTLLELLEEERVLDEFREISKQVETEVKSQKNLNSTSTQKNLK</sequence>
<accession>A0ABN7XAM7</accession>
<evidence type="ECO:0000313" key="1">
    <source>
        <dbReference type="EMBL" id="CAG8851972.1"/>
    </source>
</evidence>
<organism evidence="1 2">
    <name type="scientific">Gigaspora margarita</name>
    <dbReference type="NCBI Taxonomy" id="4874"/>
    <lineage>
        <taxon>Eukaryota</taxon>
        <taxon>Fungi</taxon>
        <taxon>Fungi incertae sedis</taxon>
        <taxon>Mucoromycota</taxon>
        <taxon>Glomeromycotina</taxon>
        <taxon>Glomeromycetes</taxon>
        <taxon>Diversisporales</taxon>
        <taxon>Gigasporaceae</taxon>
        <taxon>Gigaspora</taxon>
    </lineage>
</organism>
<dbReference type="EMBL" id="CAJVQB010108988">
    <property type="protein sequence ID" value="CAG8851972.1"/>
    <property type="molecule type" value="Genomic_DNA"/>
</dbReference>
<evidence type="ECO:0000313" key="2">
    <source>
        <dbReference type="Proteomes" id="UP000789901"/>
    </source>
</evidence>
<reference evidence="1 2" key="1">
    <citation type="submission" date="2021-06" db="EMBL/GenBank/DDBJ databases">
        <authorList>
            <person name="Kallberg Y."/>
            <person name="Tangrot J."/>
            <person name="Rosling A."/>
        </authorList>
    </citation>
    <scope>NUCLEOTIDE SEQUENCE [LARGE SCALE GENOMIC DNA]</scope>
    <source>
        <strain evidence="1 2">120-4 pot B 10/14</strain>
    </source>
</reference>
<gene>
    <name evidence="1" type="ORF">GMARGA_LOCUS41008</name>
</gene>